<dbReference type="GO" id="GO:0019867">
    <property type="term" value="C:outer membrane"/>
    <property type="evidence" value="ECO:0007669"/>
    <property type="project" value="InterPro"/>
</dbReference>
<dbReference type="AlphaFoldDB" id="A0A0F8ZB87"/>
<evidence type="ECO:0000313" key="4">
    <source>
        <dbReference type="EMBL" id="KKK63729.1"/>
    </source>
</evidence>
<evidence type="ECO:0000256" key="1">
    <source>
        <dbReference type="ARBA" id="ARBA00004370"/>
    </source>
</evidence>
<proteinExistence type="predicted"/>
<evidence type="ECO:0000256" key="2">
    <source>
        <dbReference type="ARBA" id="ARBA00023136"/>
    </source>
</evidence>
<gene>
    <name evidence="4" type="ORF">LCGC14_2991360</name>
</gene>
<name>A0A0F8ZB87_9ZZZZ</name>
<feature type="domain" description="Bacterial surface antigen (D15)" evidence="3">
    <location>
        <begin position="93"/>
        <end position="342"/>
    </location>
</feature>
<protein>
    <recommendedName>
        <fullName evidence="3">Bacterial surface antigen (D15) domain-containing protein</fullName>
    </recommendedName>
</protein>
<comment type="subcellular location">
    <subcellularLocation>
        <location evidence="1">Membrane</location>
    </subcellularLocation>
</comment>
<feature type="non-terminal residue" evidence="4">
    <location>
        <position position="1"/>
    </location>
</feature>
<dbReference type="Pfam" id="PF01103">
    <property type="entry name" value="Omp85"/>
    <property type="match status" value="1"/>
</dbReference>
<feature type="non-terminal residue" evidence="4">
    <location>
        <position position="366"/>
    </location>
</feature>
<dbReference type="InterPro" id="IPR000184">
    <property type="entry name" value="Bac_surfAg_D15"/>
</dbReference>
<sequence>KGGGNFRFLDLYEYNTYDYKKQILQVNSLTPAFAYNPDDGISLGISDVYTINGFQRNPFSQQHRFKVGFFFATGGLDLNYEGEFASVYKTWNLLATARYTTPNFTQNFFGFGNETSNNDEDLGMNYNRTRMSRVEASVSLLKNSDYGSTFMGTLRFQGVNVDDNNDRFIEDINIIDQGEFKSFASLEANYEYHSADNELVPTRGMDFEIHTGLTNNLVHTGKRFVFLDPSIGFYNSLTRDRKLVLKSVFRSQFRFGDDYEFYQSAQLGQRSGLRGYRFNRFSGKKALAGSADLRYAFNSFRTGLIPLQIGVFGGYDLGRVWIPGDDSDQWHDSYGLGFWVNSAEALSGTVNFFHADEGLRVSLGFG</sequence>
<evidence type="ECO:0000259" key="3">
    <source>
        <dbReference type="Pfam" id="PF01103"/>
    </source>
</evidence>
<comment type="caution">
    <text evidence="4">The sequence shown here is derived from an EMBL/GenBank/DDBJ whole genome shotgun (WGS) entry which is preliminary data.</text>
</comment>
<organism evidence="4">
    <name type="scientific">marine sediment metagenome</name>
    <dbReference type="NCBI Taxonomy" id="412755"/>
    <lineage>
        <taxon>unclassified sequences</taxon>
        <taxon>metagenomes</taxon>
        <taxon>ecological metagenomes</taxon>
    </lineage>
</organism>
<keyword evidence="2" id="KW-0472">Membrane</keyword>
<accession>A0A0F8ZB87</accession>
<dbReference type="EMBL" id="LAZR01061361">
    <property type="protein sequence ID" value="KKK63729.1"/>
    <property type="molecule type" value="Genomic_DNA"/>
</dbReference>
<reference evidence="4" key="1">
    <citation type="journal article" date="2015" name="Nature">
        <title>Complex archaea that bridge the gap between prokaryotes and eukaryotes.</title>
        <authorList>
            <person name="Spang A."/>
            <person name="Saw J.H."/>
            <person name="Jorgensen S.L."/>
            <person name="Zaremba-Niedzwiedzka K."/>
            <person name="Martijn J."/>
            <person name="Lind A.E."/>
            <person name="van Eijk R."/>
            <person name="Schleper C."/>
            <person name="Guy L."/>
            <person name="Ettema T.J."/>
        </authorList>
    </citation>
    <scope>NUCLEOTIDE SEQUENCE</scope>
</reference>
<dbReference type="Gene3D" id="2.40.160.50">
    <property type="entry name" value="membrane protein fhac: a member of the omp85/tpsb transporter family"/>
    <property type="match status" value="1"/>
</dbReference>